<keyword evidence="2" id="KW-1185">Reference proteome</keyword>
<reference evidence="1" key="1">
    <citation type="submission" date="2023-06" db="EMBL/GenBank/DDBJ databases">
        <title>Genomic of Agaribacillus aureum.</title>
        <authorList>
            <person name="Wang G."/>
        </authorList>
    </citation>
    <scope>NUCLEOTIDE SEQUENCE</scope>
    <source>
        <strain evidence="1">BMA12</strain>
    </source>
</reference>
<evidence type="ECO:0000313" key="1">
    <source>
        <dbReference type="EMBL" id="MDN5216394.1"/>
    </source>
</evidence>
<evidence type="ECO:0000313" key="2">
    <source>
        <dbReference type="Proteomes" id="UP001172083"/>
    </source>
</evidence>
<gene>
    <name evidence="1" type="ORF">QQ020_30275</name>
</gene>
<dbReference type="EMBL" id="JAUJEB010000008">
    <property type="protein sequence ID" value="MDN5216394.1"/>
    <property type="molecule type" value="Genomic_DNA"/>
</dbReference>
<dbReference type="RefSeq" id="WP_346761730.1">
    <property type="nucleotide sequence ID" value="NZ_JAUJEB010000008.1"/>
</dbReference>
<organism evidence="1 2">
    <name type="scientific">Agaribacillus aureus</name>
    <dbReference type="NCBI Taxonomy" id="3051825"/>
    <lineage>
        <taxon>Bacteria</taxon>
        <taxon>Pseudomonadati</taxon>
        <taxon>Bacteroidota</taxon>
        <taxon>Cytophagia</taxon>
        <taxon>Cytophagales</taxon>
        <taxon>Splendidivirgaceae</taxon>
        <taxon>Agaribacillus</taxon>
    </lineage>
</organism>
<name>A0ABT8LF39_9BACT</name>
<sequence length="46" mass="5356">MPLKISLDGEINDIDLQIDRNILYDGIQPLFKGINDEKNRTSYMMN</sequence>
<comment type="caution">
    <text evidence="1">The sequence shown here is derived from an EMBL/GenBank/DDBJ whole genome shotgun (WGS) entry which is preliminary data.</text>
</comment>
<dbReference type="Proteomes" id="UP001172083">
    <property type="component" value="Unassembled WGS sequence"/>
</dbReference>
<accession>A0ABT8LF39</accession>
<protein>
    <submittedName>
        <fullName evidence="1">Uncharacterized protein</fullName>
    </submittedName>
</protein>
<proteinExistence type="predicted"/>